<sequence>MAQSGKVRGRIQAEGKPVPFASVGVKGTTLGATAMEDGIFILDNLPPGNHRLAISAIGYTATERAVSVTSGQTSNLNVTLQASTGQELGEVVVSGTLHPVSRLESAVPVEVYNPTYFKKNPTPSVFEALQTVNGVRPQLNCNICNTGDIHINGLEGPYTMVLLDGMPIVSGLSTVYGLTGIPNSLVERIEVVKGPASTLYGSEAVGGVINIITRDPEKAPQVSADAFSTGWGEHNVDLALKTRVGKVTSLLGANGFVYDSPRDANGDGFTDIALAKRISVFDKLTLARPENRVASLAARYLYEDRWGGQMQWSPEFRGGDSLYAESIYTSRAEVISAYQLPIRGPQVMLSTSLNTHNQNSVYGTTVYKAQQNIAFGQLTAAHTAGHHHLLLGSALRFTYFDDNTPATATGDTLASKNAPQRIWLPGIFMQDELRFNSRHTLLLGLRYDHNSYHGSIFTPRLNYKFSPNDRQTFRLSMGNGYRVVNVFTEDHAALTGARTVVIRNSLRPERSYNANLNYQRLLPIGQSLLSFDASAFYTYFTNKITPDYTSDPTLLIYDNLRGHAVSRGLTLNADLTFGFPLTAILGVTALDVYQVSADASGQTRKQRQLLTERISGTFALSYRFAAAGLSVDYTGNVYGPMRLPLLGALDPRPASSPAFSIQNIQVTKRLGDKLEVYGGVKNLLNFRPTSAAIARAFDPFDKQVQFDAAGQPAATAENPNALTFDPSYVYASNQGIRGFLGLRYTVFGGQK</sequence>
<name>A0ACB5PME8_9BACT</name>
<keyword evidence="1" id="KW-0675">Receptor</keyword>
<dbReference type="EMBL" id="BMFN01000001">
    <property type="protein sequence ID" value="GGF52912.1"/>
    <property type="molecule type" value="Genomic_DNA"/>
</dbReference>
<organism evidence="1 2">
    <name type="scientific">Hymenobacter qilianensis</name>
    <dbReference type="NCBI Taxonomy" id="1385715"/>
    <lineage>
        <taxon>Bacteria</taxon>
        <taxon>Pseudomonadati</taxon>
        <taxon>Bacteroidota</taxon>
        <taxon>Cytophagia</taxon>
        <taxon>Cytophagales</taxon>
        <taxon>Hymenobacteraceae</taxon>
        <taxon>Hymenobacter</taxon>
    </lineage>
</organism>
<dbReference type="Proteomes" id="UP000605392">
    <property type="component" value="Unassembled WGS sequence"/>
</dbReference>
<reference evidence="1 2" key="1">
    <citation type="journal article" date="2019" name="Int. J. Syst. Evol. Microbiol.">
        <title>The Global Catalogue of Microorganisms (GCM) 10K type strain sequencing project: providing services to taxonomists for standard genome sequencing and annotation.</title>
        <authorList>
            <consortium name="The Broad Institute Genomics Platform"/>
            <consortium name="The Broad Institute Genome Sequencing Center for Infectious Disease"/>
            <person name="Wu L."/>
            <person name="Ma J."/>
        </authorList>
    </citation>
    <scope>NUCLEOTIDE SEQUENCE [LARGE SCALE GENOMIC DNA]</scope>
    <source>
        <strain evidence="1 2">CGMCC 1.12720</strain>
    </source>
</reference>
<proteinExistence type="predicted"/>
<comment type="caution">
    <text evidence="1">The sequence shown here is derived from an EMBL/GenBank/DDBJ whole genome shotgun (WGS) entry which is preliminary data.</text>
</comment>
<keyword evidence="2" id="KW-1185">Reference proteome</keyword>
<accession>A0ACB5PME8</accession>
<evidence type="ECO:0000313" key="2">
    <source>
        <dbReference type="Proteomes" id="UP000605392"/>
    </source>
</evidence>
<gene>
    <name evidence="1" type="ORF">GCM10011375_05560</name>
</gene>
<protein>
    <submittedName>
        <fullName evidence="1">TonB-dependent receptor</fullName>
    </submittedName>
</protein>
<evidence type="ECO:0000313" key="1">
    <source>
        <dbReference type="EMBL" id="GGF52912.1"/>
    </source>
</evidence>